<evidence type="ECO:0000313" key="2">
    <source>
        <dbReference type="Proteomes" id="UP001345691"/>
    </source>
</evidence>
<accession>A0ABR0JAR3</accession>
<comment type="caution">
    <text evidence="1">The sequence shown here is derived from an EMBL/GenBank/DDBJ whole genome shotgun (WGS) entry which is preliminary data.</text>
</comment>
<organism evidence="1 2">
    <name type="scientific">Exophiala sideris</name>
    <dbReference type="NCBI Taxonomy" id="1016849"/>
    <lineage>
        <taxon>Eukaryota</taxon>
        <taxon>Fungi</taxon>
        <taxon>Dikarya</taxon>
        <taxon>Ascomycota</taxon>
        <taxon>Pezizomycotina</taxon>
        <taxon>Eurotiomycetes</taxon>
        <taxon>Chaetothyriomycetidae</taxon>
        <taxon>Chaetothyriales</taxon>
        <taxon>Herpotrichiellaceae</taxon>
        <taxon>Exophiala</taxon>
    </lineage>
</organism>
<dbReference type="EMBL" id="JAVRRF010000011">
    <property type="protein sequence ID" value="KAK5060376.1"/>
    <property type="molecule type" value="Genomic_DNA"/>
</dbReference>
<dbReference type="Proteomes" id="UP001345691">
    <property type="component" value="Unassembled WGS sequence"/>
</dbReference>
<keyword evidence="2" id="KW-1185">Reference proteome</keyword>
<reference evidence="1 2" key="1">
    <citation type="submission" date="2023-08" db="EMBL/GenBank/DDBJ databases">
        <title>Black Yeasts Isolated from many extreme environments.</title>
        <authorList>
            <person name="Coleine C."/>
            <person name="Stajich J.E."/>
            <person name="Selbmann L."/>
        </authorList>
    </citation>
    <scope>NUCLEOTIDE SEQUENCE [LARGE SCALE GENOMIC DNA]</scope>
    <source>
        <strain evidence="1 2">CCFEE 6328</strain>
    </source>
</reference>
<name>A0ABR0JAR3_9EURO</name>
<proteinExistence type="predicted"/>
<gene>
    <name evidence="1" type="ORF">LTR69_005693</name>
</gene>
<evidence type="ECO:0000313" key="1">
    <source>
        <dbReference type="EMBL" id="KAK5060376.1"/>
    </source>
</evidence>
<protein>
    <submittedName>
        <fullName evidence="1">Uncharacterized protein</fullName>
    </submittedName>
</protein>
<sequence>MSAVSPTLVQYDWRRLLAELGYIFRQQGSTVYRLENEADEAEATITVGSGQDVLTEVAKAMKQELHKMELIAMAPCTVAASEKRTRRLRLQILMRALYALAVGYGNTAQFEELFKKCTMQFFDSASDASTSQGDYRRPVR</sequence>